<comment type="caution">
    <text evidence="2">The sequence shown here is derived from an EMBL/GenBank/DDBJ whole genome shotgun (WGS) entry which is preliminary data.</text>
</comment>
<dbReference type="SUPFAM" id="SSF81301">
    <property type="entry name" value="Nucleotidyltransferase"/>
    <property type="match status" value="1"/>
</dbReference>
<sequence length="173" mass="19876">MPLLPHSGFPMPSLFPPLFSWTIKARPAPCQRIRKRAGCFFVFSAPVDPWQITKTREGSSMQALKEKIISTFRRFDPEKIILFGSRARGDHDGLSDVDLILVYATEKRFLDRLEELYLAWDTPVALDLLAYTPEEFTRLLDENPFVQEAVKQGEVLYEKYLERGASVVPPSER</sequence>
<dbReference type="Pfam" id="PF18765">
    <property type="entry name" value="Polbeta"/>
    <property type="match status" value="1"/>
</dbReference>
<dbReference type="CDD" id="cd05403">
    <property type="entry name" value="NT_KNTase_like"/>
    <property type="match status" value="1"/>
</dbReference>
<dbReference type="PANTHER" id="PTHR43449:SF1">
    <property type="entry name" value="POLYMERASE BETA NUCLEOTIDYLTRANSFERASE DOMAIN-CONTAINING PROTEIN"/>
    <property type="match status" value="1"/>
</dbReference>
<feature type="domain" description="Polymerase beta nucleotidyltransferase" evidence="1">
    <location>
        <begin position="66"/>
        <end position="159"/>
    </location>
</feature>
<organism evidence="2">
    <name type="scientific">Desulfacinum infernum</name>
    <dbReference type="NCBI Taxonomy" id="35837"/>
    <lineage>
        <taxon>Bacteria</taxon>
        <taxon>Pseudomonadati</taxon>
        <taxon>Thermodesulfobacteriota</taxon>
        <taxon>Syntrophobacteria</taxon>
        <taxon>Syntrophobacterales</taxon>
        <taxon>Syntrophobacteraceae</taxon>
        <taxon>Desulfacinum</taxon>
    </lineage>
</organism>
<dbReference type="InterPro" id="IPR043519">
    <property type="entry name" value="NT_sf"/>
</dbReference>
<gene>
    <name evidence="2" type="ORF">ENS06_08385</name>
</gene>
<protein>
    <submittedName>
        <fullName evidence="2">Nucleotidyltransferase domain-containing protein</fullName>
    </submittedName>
</protein>
<name>A0A832EAJ4_9BACT</name>
<reference evidence="2" key="1">
    <citation type="journal article" date="2020" name="mSystems">
        <title>Genome- and Community-Level Interaction Insights into Carbon Utilization and Element Cycling Functions of Hydrothermarchaeota in Hydrothermal Sediment.</title>
        <authorList>
            <person name="Zhou Z."/>
            <person name="Liu Y."/>
            <person name="Xu W."/>
            <person name="Pan J."/>
            <person name="Luo Z.H."/>
            <person name="Li M."/>
        </authorList>
    </citation>
    <scope>NUCLEOTIDE SEQUENCE [LARGE SCALE GENOMIC DNA]</scope>
    <source>
        <strain evidence="2">SpSt-456</strain>
    </source>
</reference>
<dbReference type="PANTHER" id="PTHR43449">
    <property type="entry name" value="NUCLEOTIDYLTRANSFERASE"/>
    <property type="match status" value="1"/>
</dbReference>
<accession>A0A832EAJ4</accession>
<dbReference type="AlphaFoldDB" id="A0A832EAJ4"/>
<dbReference type="Gene3D" id="3.30.460.10">
    <property type="entry name" value="Beta Polymerase, domain 2"/>
    <property type="match status" value="1"/>
</dbReference>
<dbReference type="EMBL" id="DSTK01000024">
    <property type="protein sequence ID" value="HFK97327.1"/>
    <property type="molecule type" value="Genomic_DNA"/>
</dbReference>
<keyword evidence="2" id="KW-0808">Transferase</keyword>
<evidence type="ECO:0000259" key="1">
    <source>
        <dbReference type="Pfam" id="PF18765"/>
    </source>
</evidence>
<proteinExistence type="predicted"/>
<dbReference type="GO" id="GO:0016740">
    <property type="term" value="F:transferase activity"/>
    <property type="evidence" value="ECO:0007669"/>
    <property type="project" value="UniProtKB-KW"/>
</dbReference>
<evidence type="ECO:0000313" key="2">
    <source>
        <dbReference type="EMBL" id="HFK97327.1"/>
    </source>
</evidence>
<dbReference type="InterPro" id="IPR041633">
    <property type="entry name" value="Polbeta"/>
</dbReference>